<comment type="caution">
    <text evidence="5">The sequence shown here is derived from an EMBL/GenBank/DDBJ whole genome shotgun (WGS) entry which is preliminary data.</text>
</comment>
<organism evidence="5 6">
    <name type="scientific">Diacronema lutheri</name>
    <name type="common">Unicellular marine alga</name>
    <name type="synonym">Monochrysis lutheri</name>
    <dbReference type="NCBI Taxonomy" id="2081491"/>
    <lineage>
        <taxon>Eukaryota</taxon>
        <taxon>Haptista</taxon>
        <taxon>Haptophyta</taxon>
        <taxon>Pavlovophyceae</taxon>
        <taxon>Pavlovales</taxon>
        <taxon>Pavlovaceae</taxon>
        <taxon>Diacronema</taxon>
    </lineage>
</organism>
<sequence length="300" mass="32038">MPPSVSDAQAIKRRWTTEEDKLLRDAVERNGAHNWAHIASHLPNRNEKQARERWMNQLRPGVSKAEWTAAEDMQIVHAHAQLGSSWAEIARLLPGRSDQMVKNRYNNHLRKRLFVPSLGGVSCTAGDVRQCFACGSQLDAATSGTLPLLGGTTPATAPLLPDGVDSSPTRIFSAFEHPPTPVTEETLRLAAAWASPPSPHQLAVMTPEQPHSSLRQPRACVSGVPILAPLSPPTGNRSALIVQVHSAAAPPPAAPTGAFNCASPAEHTHDQASSQIAHCFSLSAMFTQAAPLELCGTLAG</sequence>
<keyword evidence="1" id="KW-0677">Repeat</keyword>
<keyword evidence="6" id="KW-1185">Reference proteome</keyword>
<proteinExistence type="predicted"/>
<dbReference type="Pfam" id="PF13921">
    <property type="entry name" value="Myb_DNA-bind_6"/>
    <property type="match status" value="1"/>
</dbReference>
<dbReference type="Proteomes" id="UP000751190">
    <property type="component" value="Unassembled WGS sequence"/>
</dbReference>
<evidence type="ECO:0000313" key="5">
    <source>
        <dbReference type="EMBL" id="KAG8461335.1"/>
    </source>
</evidence>
<dbReference type="SUPFAM" id="SSF46689">
    <property type="entry name" value="Homeodomain-like"/>
    <property type="match status" value="1"/>
</dbReference>
<dbReference type="Gene3D" id="1.10.10.60">
    <property type="entry name" value="Homeodomain-like"/>
    <property type="match status" value="2"/>
</dbReference>
<dbReference type="GO" id="GO:0005634">
    <property type="term" value="C:nucleus"/>
    <property type="evidence" value="ECO:0007669"/>
    <property type="project" value="TreeGrafter"/>
</dbReference>
<protein>
    <submittedName>
        <fullName evidence="5">Uncharacterized protein</fullName>
    </submittedName>
</protein>
<feature type="domain" description="HTH myb-type" evidence="4">
    <location>
        <begin position="64"/>
        <end position="113"/>
    </location>
</feature>
<dbReference type="GO" id="GO:0000981">
    <property type="term" value="F:DNA-binding transcription factor activity, RNA polymerase II-specific"/>
    <property type="evidence" value="ECO:0007669"/>
    <property type="project" value="TreeGrafter"/>
</dbReference>
<feature type="domain" description="Myb-like" evidence="3">
    <location>
        <begin position="7"/>
        <end position="58"/>
    </location>
</feature>
<feature type="domain" description="Myb-like" evidence="3">
    <location>
        <begin position="59"/>
        <end position="109"/>
    </location>
</feature>
<evidence type="ECO:0000259" key="4">
    <source>
        <dbReference type="PROSITE" id="PS51294"/>
    </source>
</evidence>
<dbReference type="EMBL" id="JAGTXO010000026">
    <property type="protein sequence ID" value="KAG8461335.1"/>
    <property type="molecule type" value="Genomic_DNA"/>
</dbReference>
<evidence type="ECO:0000313" key="6">
    <source>
        <dbReference type="Proteomes" id="UP000751190"/>
    </source>
</evidence>
<dbReference type="PROSITE" id="PS51294">
    <property type="entry name" value="HTH_MYB"/>
    <property type="match status" value="2"/>
</dbReference>
<keyword evidence="2" id="KW-0238">DNA-binding</keyword>
<dbReference type="InterPro" id="IPR009057">
    <property type="entry name" value="Homeodomain-like_sf"/>
</dbReference>
<reference evidence="5" key="1">
    <citation type="submission" date="2021-05" db="EMBL/GenBank/DDBJ databases">
        <title>The genome of the haptophyte Pavlova lutheri (Diacronema luteri, Pavlovales) - a model for lipid biosynthesis in eukaryotic algae.</title>
        <authorList>
            <person name="Hulatt C.J."/>
            <person name="Posewitz M.C."/>
        </authorList>
    </citation>
    <scope>NUCLEOTIDE SEQUENCE</scope>
    <source>
        <strain evidence="5">NIVA-4/92</strain>
    </source>
</reference>
<dbReference type="CDD" id="cd00167">
    <property type="entry name" value="SANT"/>
    <property type="match status" value="2"/>
</dbReference>
<dbReference type="PROSITE" id="PS50090">
    <property type="entry name" value="MYB_LIKE"/>
    <property type="match status" value="2"/>
</dbReference>
<accession>A0A8J5XLU3</accession>
<feature type="domain" description="HTH myb-type" evidence="4">
    <location>
        <begin position="12"/>
        <end position="62"/>
    </location>
</feature>
<dbReference type="SMART" id="SM00717">
    <property type="entry name" value="SANT"/>
    <property type="match status" value="2"/>
</dbReference>
<dbReference type="InterPro" id="IPR001005">
    <property type="entry name" value="SANT/Myb"/>
</dbReference>
<dbReference type="InterPro" id="IPR017930">
    <property type="entry name" value="Myb_dom"/>
</dbReference>
<dbReference type="InterPro" id="IPR050560">
    <property type="entry name" value="MYB_TF"/>
</dbReference>
<dbReference type="OrthoDB" id="2143914at2759"/>
<gene>
    <name evidence="5" type="ORF">KFE25_010522</name>
</gene>
<dbReference type="PANTHER" id="PTHR45614">
    <property type="entry name" value="MYB PROTEIN-RELATED"/>
    <property type="match status" value="1"/>
</dbReference>
<dbReference type="FunFam" id="1.10.10.60:FF:000010">
    <property type="entry name" value="Transcriptional activator Myb isoform A"/>
    <property type="match status" value="1"/>
</dbReference>
<dbReference type="GO" id="GO:0000978">
    <property type="term" value="F:RNA polymerase II cis-regulatory region sequence-specific DNA binding"/>
    <property type="evidence" value="ECO:0007669"/>
    <property type="project" value="TreeGrafter"/>
</dbReference>
<evidence type="ECO:0000256" key="1">
    <source>
        <dbReference type="ARBA" id="ARBA00022737"/>
    </source>
</evidence>
<name>A0A8J5XLU3_DIALT</name>
<evidence type="ECO:0000259" key="3">
    <source>
        <dbReference type="PROSITE" id="PS50090"/>
    </source>
</evidence>
<dbReference type="AlphaFoldDB" id="A0A8J5XLU3"/>
<evidence type="ECO:0000256" key="2">
    <source>
        <dbReference type="ARBA" id="ARBA00023125"/>
    </source>
</evidence>